<dbReference type="AlphaFoldDB" id="A0A8I1A9F0"/>
<sequence>MMIVIFSMKYSAPETAKTFPSSNGGMDIFWHASGKNSAFFMKTLVSQPVWPGFVFCHEVNNDSVRVDHRTDFLD</sequence>
<name>A0A8I1A9F0_THEIN</name>
<keyword evidence="2" id="KW-1185">Reference proteome</keyword>
<reference evidence="1 2" key="1">
    <citation type="submission" date="2020-12" db="EMBL/GenBank/DDBJ databases">
        <title>WGS of Thermoactinomyces spp.</title>
        <authorList>
            <person name="Cheng K."/>
        </authorList>
    </citation>
    <scope>NUCLEOTIDE SEQUENCE [LARGE SCALE GENOMIC DNA]</scope>
    <source>
        <strain evidence="2">CICC 10671\DSM 43846</strain>
    </source>
</reference>
<dbReference type="EMBL" id="JAECVW010000001">
    <property type="protein sequence ID" value="MBH8593782.1"/>
    <property type="molecule type" value="Genomic_DNA"/>
</dbReference>
<protein>
    <submittedName>
        <fullName evidence="1">Uncharacterized protein</fullName>
    </submittedName>
</protein>
<dbReference type="Proteomes" id="UP000633619">
    <property type="component" value="Unassembled WGS sequence"/>
</dbReference>
<evidence type="ECO:0000313" key="2">
    <source>
        <dbReference type="Proteomes" id="UP000633619"/>
    </source>
</evidence>
<organism evidence="1 2">
    <name type="scientific">Thermoactinomyces intermedius</name>
    <dbReference type="NCBI Taxonomy" id="2024"/>
    <lineage>
        <taxon>Bacteria</taxon>
        <taxon>Bacillati</taxon>
        <taxon>Bacillota</taxon>
        <taxon>Bacilli</taxon>
        <taxon>Bacillales</taxon>
        <taxon>Thermoactinomycetaceae</taxon>
        <taxon>Thermoactinomyces</taxon>
    </lineage>
</organism>
<comment type="caution">
    <text evidence="1">The sequence shown here is derived from an EMBL/GenBank/DDBJ whole genome shotgun (WGS) entry which is preliminary data.</text>
</comment>
<dbReference type="RefSeq" id="WP_181731143.1">
    <property type="nucleotide sequence ID" value="NZ_JACEIR010000001.1"/>
</dbReference>
<evidence type="ECO:0000313" key="1">
    <source>
        <dbReference type="EMBL" id="MBH8593782.1"/>
    </source>
</evidence>
<proteinExistence type="predicted"/>
<gene>
    <name evidence="1" type="ORF">I8U20_00380</name>
</gene>
<accession>A0A8I1A9F0</accession>